<evidence type="ECO:0000259" key="10">
    <source>
        <dbReference type="PROSITE" id="PS50958"/>
    </source>
</evidence>
<name>K8EQ36_9CHLO</name>
<evidence type="ECO:0000256" key="3">
    <source>
        <dbReference type="ARBA" id="ARBA00022525"/>
    </source>
</evidence>
<feature type="compositionally biased region" description="Pro residues" evidence="7">
    <location>
        <begin position="730"/>
        <end position="761"/>
    </location>
</feature>
<dbReference type="PANTHER" id="PTHR31018">
    <property type="entry name" value="SPORULATION-SPECIFIC PROTEIN-RELATED"/>
    <property type="match status" value="1"/>
</dbReference>
<evidence type="ECO:0000256" key="4">
    <source>
        <dbReference type="ARBA" id="ARBA00022729"/>
    </source>
</evidence>
<evidence type="ECO:0000256" key="5">
    <source>
        <dbReference type="ARBA" id="ARBA00023157"/>
    </source>
</evidence>
<dbReference type="KEGG" id="bpg:Bathy15g02720"/>
<dbReference type="InterPro" id="IPR000782">
    <property type="entry name" value="FAS1_domain"/>
</dbReference>
<keyword evidence="2" id="KW-0134">Cell wall</keyword>
<dbReference type="InterPro" id="IPR001212">
    <property type="entry name" value="Somatomedin_B_dom"/>
</dbReference>
<gene>
    <name evidence="11" type="ordered locus">Bathy15g02720</name>
</gene>
<dbReference type="SUPFAM" id="SSF82153">
    <property type="entry name" value="FAS1 domain"/>
    <property type="match status" value="1"/>
</dbReference>
<feature type="signal peptide" evidence="8">
    <location>
        <begin position="1"/>
        <end position="28"/>
    </location>
</feature>
<feature type="domain" description="FAS1" evidence="9">
    <location>
        <begin position="343"/>
        <end position="493"/>
    </location>
</feature>
<keyword evidence="5" id="KW-1015">Disulfide bond</keyword>
<evidence type="ECO:0000313" key="11">
    <source>
        <dbReference type="EMBL" id="CCO20044.1"/>
    </source>
</evidence>
<dbReference type="InterPro" id="IPR036378">
    <property type="entry name" value="FAS1_dom_sf"/>
</dbReference>
<accession>K8EQ36</accession>
<feature type="domain" description="SMB" evidence="10">
    <location>
        <begin position="557"/>
        <end position="601"/>
    </location>
</feature>
<keyword evidence="12" id="KW-1185">Reference proteome</keyword>
<dbReference type="PROSITE" id="PS00524">
    <property type="entry name" value="SMB_1"/>
    <property type="match status" value="2"/>
</dbReference>
<evidence type="ECO:0000256" key="2">
    <source>
        <dbReference type="ARBA" id="ARBA00022512"/>
    </source>
</evidence>
<feature type="domain" description="SMB" evidence="10">
    <location>
        <begin position="765"/>
        <end position="810"/>
    </location>
</feature>
<dbReference type="InterPro" id="IPR036941">
    <property type="entry name" value="Rcpt_L-dom_sf"/>
</dbReference>
<dbReference type="RefSeq" id="XP_007508958.1">
    <property type="nucleotide sequence ID" value="XM_007508896.1"/>
</dbReference>
<evidence type="ECO:0000256" key="8">
    <source>
        <dbReference type="SAM" id="SignalP"/>
    </source>
</evidence>
<dbReference type="EMBL" id="FO082264">
    <property type="protein sequence ID" value="CCO20044.1"/>
    <property type="molecule type" value="Genomic_DNA"/>
</dbReference>
<keyword evidence="6" id="KW-0325">Glycoprotein</keyword>
<sequence length="810" mass="89698">MSMVLLTCWPRCARFILFSLFLLGERVASFSYNGDVFVSSTRRSGFRMILYGANDYMNETESTDNRDAIASNVTHISGKLSLTGTFDSSERSSIFHKLRSVGSLTVFDNYENTGDILSSLMYVKGNLTITNSDVLSSRDDFLPNLRIIRGSFVYIDTSSSSTFSLRRSMRNAAANLEKVGQNFELHVSGVHQRVESTAFPSLESVGGSFIISASKSLEVLEIGCFRNLWHVGKDFVISSESIRRISNFMSLQVVEGRLDLNATKNLRSLDGLQNLRRVVSGDIALGSSAVKNGEQFGKCGFIMLDEDKFRESNKTAYLIQHACFYDAYKWCQSMLLPNAYRCVNSIATKITTNRNLRKFSRILESSGEVLRLQALQKPITVFAPIDAAFLFLRSTLRERNGRNSSEYDEHSFSATQATLRNVARAHLYSSSIDLSMLMNEVKLISELGEMEALEILLSQNGEINTYPHPGAHALAVRRQAPLFRSVSPIDKSVCESFSFHSVSTTNALYSKYCKDTTLSARAMLRPIDIVPYNEENEAVSTNASSSSASTMENMDTTSSTCLNRCGTCDNIELKTCCCDEACVQNGDCCGDFSYFCSIQYFLSREERVNNVVQRSSAFTTNRNFASGETERAALIIKSNVAQSHNGAKLILIDRVLHPIERYHSSQLLLYEVKQSEANEDFDGDYFPDVSSPSPPPPPPRPPPAPRRVTEFSWLYQTRPPPPSTSVDLKSPPPPESPPSSAPTTTIPPPPLTFSSSPPSPPQNTHIGSCQVQLPNICGLCDYTDESNVCCCDSMCVSTGDCCGDYTNLCL</sequence>
<dbReference type="Gene3D" id="3.80.20.20">
    <property type="entry name" value="Receptor L-domain"/>
    <property type="match status" value="1"/>
</dbReference>
<dbReference type="SUPFAM" id="SSF52058">
    <property type="entry name" value="L domain-like"/>
    <property type="match status" value="2"/>
</dbReference>
<evidence type="ECO:0000256" key="7">
    <source>
        <dbReference type="SAM" id="MobiDB-lite"/>
    </source>
</evidence>
<dbReference type="AlphaFoldDB" id="K8EQ36"/>
<organism evidence="11 12">
    <name type="scientific">Bathycoccus prasinos</name>
    <dbReference type="NCBI Taxonomy" id="41875"/>
    <lineage>
        <taxon>Eukaryota</taxon>
        <taxon>Viridiplantae</taxon>
        <taxon>Chlorophyta</taxon>
        <taxon>Mamiellophyceae</taxon>
        <taxon>Mamiellales</taxon>
        <taxon>Bathycoccaceae</taxon>
        <taxon>Bathycoccus</taxon>
    </lineage>
</organism>
<feature type="chain" id="PRO_5003917505" description="SMB domain-containing protein" evidence="8">
    <location>
        <begin position="29"/>
        <end position="810"/>
    </location>
</feature>
<keyword evidence="4 8" id="KW-0732">Signal</keyword>
<dbReference type="PROSITE" id="PS50958">
    <property type="entry name" value="SMB_2"/>
    <property type="match status" value="2"/>
</dbReference>
<dbReference type="PROSITE" id="PS50213">
    <property type="entry name" value="FAS1"/>
    <property type="match status" value="1"/>
</dbReference>
<comment type="subcellular location">
    <subcellularLocation>
        <location evidence="1">Secreted</location>
        <location evidence="1">Cell wall</location>
    </subcellularLocation>
</comment>
<dbReference type="GeneID" id="19011567"/>
<evidence type="ECO:0000256" key="6">
    <source>
        <dbReference type="ARBA" id="ARBA00023180"/>
    </source>
</evidence>
<evidence type="ECO:0000313" key="12">
    <source>
        <dbReference type="Proteomes" id="UP000198341"/>
    </source>
</evidence>
<evidence type="ECO:0008006" key="13">
    <source>
        <dbReference type="Google" id="ProtNLM"/>
    </source>
</evidence>
<evidence type="ECO:0000256" key="1">
    <source>
        <dbReference type="ARBA" id="ARBA00004191"/>
    </source>
</evidence>
<protein>
    <recommendedName>
        <fullName evidence="13">SMB domain-containing protein</fullName>
    </recommendedName>
</protein>
<evidence type="ECO:0000259" key="9">
    <source>
        <dbReference type="PROSITE" id="PS50213"/>
    </source>
</evidence>
<dbReference type="Pfam" id="PF02469">
    <property type="entry name" value="Fasciclin"/>
    <property type="match status" value="1"/>
</dbReference>
<feature type="compositionally biased region" description="Pro residues" evidence="7">
    <location>
        <begin position="692"/>
        <end position="705"/>
    </location>
</feature>
<dbReference type="Proteomes" id="UP000198341">
    <property type="component" value="Chromosome 15"/>
</dbReference>
<reference evidence="11 12" key="1">
    <citation type="submission" date="2011-10" db="EMBL/GenBank/DDBJ databases">
        <authorList>
            <person name="Genoscope - CEA"/>
        </authorList>
    </citation>
    <scope>NUCLEOTIDE SEQUENCE [LARGE SCALE GENOMIC DNA]</scope>
    <source>
        <strain evidence="11 12">RCC 1105</strain>
    </source>
</reference>
<dbReference type="OrthoDB" id="10686156at2759"/>
<dbReference type="InterPro" id="IPR051648">
    <property type="entry name" value="CWI-Assembly_Regulator"/>
</dbReference>
<feature type="region of interest" description="Disordered" evidence="7">
    <location>
        <begin position="680"/>
        <end position="765"/>
    </location>
</feature>
<dbReference type="PANTHER" id="PTHR31018:SF3">
    <property type="entry name" value="RECEPTOR PROTEIN-TYROSINE KINASE"/>
    <property type="match status" value="1"/>
</dbReference>
<proteinExistence type="predicted"/>
<keyword evidence="3" id="KW-0964">Secreted</keyword>
<dbReference type="Gene3D" id="2.30.180.10">
    <property type="entry name" value="FAS1 domain"/>
    <property type="match status" value="1"/>
</dbReference>